<dbReference type="AlphaFoldDB" id="E3CTJ8"/>
<evidence type="ECO:0000256" key="1">
    <source>
        <dbReference type="SAM" id="SignalP"/>
    </source>
</evidence>
<keyword evidence="1" id="KW-0732">Signal</keyword>
<feature type="signal peptide" evidence="1">
    <location>
        <begin position="1"/>
        <end position="18"/>
    </location>
</feature>
<dbReference type="EMBL" id="BK007023">
    <property type="protein sequence ID" value="DAA33912.1"/>
    <property type="molecule type" value="mRNA"/>
</dbReference>
<evidence type="ECO:0000313" key="2">
    <source>
        <dbReference type="EMBL" id="DAA33912.1"/>
    </source>
</evidence>
<reference evidence="2" key="1">
    <citation type="submission" date="2009-12" db="EMBL/GenBank/DDBJ databases">
        <authorList>
            <person name="Collins J."/>
            <person name="Hou X."/>
            <person name="Romanova E.V."/>
            <person name="Miller C.M."/>
            <person name="Lambrus B.G."/>
            <person name="Sweedler J.V."/>
            <person name="Newmark P.A."/>
        </authorList>
    </citation>
    <scope>NUCLEOTIDE SEQUENCE</scope>
</reference>
<reference evidence="2" key="2">
    <citation type="journal article" date="2010" name="PLoS Biol.">
        <title>Genome-wide analyses reveal a role for peptide hormones in planarian germline development.</title>
        <authorList>
            <person name="Collins J.J."/>
            <person name="Hou X."/>
            <person name="Romanova E.V."/>
            <person name="Lambrus B.G."/>
            <person name="Miller C.M."/>
            <person name="Saberi A."/>
            <person name="Sweedler J.V."/>
            <person name="Newmark P.A."/>
        </authorList>
    </citation>
    <scope>NUCLEOTIDE SEQUENCE</scope>
</reference>
<organism evidence="2">
    <name type="scientific">Schmidtea mediterranea</name>
    <name type="common">Freshwater planarian flatworm</name>
    <dbReference type="NCBI Taxonomy" id="79327"/>
    <lineage>
        <taxon>Eukaryota</taxon>
        <taxon>Metazoa</taxon>
        <taxon>Spiralia</taxon>
        <taxon>Lophotrochozoa</taxon>
        <taxon>Platyhelminthes</taxon>
        <taxon>Rhabditophora</taxon>
        <taxon>Seriata</taxon>
        <taxon>Tricladida</taxon>
        <taxon>Continenticola</taxon>
        <taxon>Geoplanoidea</taxon>
        <taxon>Dugesiidae</taxon>
        <taxon>Schmidtea</taxon>
    </lineage>
</organism>
<protein>
    <submittedName>
        <fullName evidence="2">Secreted peptide prohormone-12</fullName>
    </submittedName>
</protein>
<feature type="chain" id="PRO_5003167761" evidence="1">
    <location>
        <begin position="19"/>
        <end position="70"/>
    </location>
</feature>
<name>E3CTJ8_SCHMD</name>
<sequence>MQLLLILMLTYTFYSVHEATPAMRSDKLDREDWYGPFKRNYMDFFGLNGDMQRFKKQQFFRNHRPEIEWN</sequence>
<accession>E3CTJ8</accession>
<proteinExistence type="evidence at transcript level"/>